<reference evidence="2" key="1">
    <citation type="journal article" date="2022" name="Mol. Ecol. Resour.">
        <title>The genomes of chicory, endive, great burdock and yacon provide insights into Asteraceae palaeo-polyploidization history and plant inulin production.</title>
        <authorList>
            <person name="Fan W."/>
            <person name="Wang S."/>
            <person name="Wang H."/>
            <person name="Wang A."/>
            <person name="Jiang F."/>
            <person name="Liu H."/>
            <person name="Zhao H."/>
            <person name="Xu D."/>
            <person name="Zhang Y."/>
        </authorList>
    </citation>
    <scope>NUCLEOTIDE SEQUENCE [LARGE SCALE GENOMIC DNA]</scope>
    <source>
        <strain evidence="2">cv. Punajuju</strain>
    </source>
</reference>
<comment type="caution">
    <text evidence="1">The sequence shown here is derived from an EMBL/GenBank/DDBJ whole genome shotgun (WGS) entry which is preliminary data.</text>
</comment>
<dbReference type="Proteomes" id="UP001055811">
    <property type="component" value="Linkage Group LG05"/>
</dbReference>
<evidence type="ECO:0000313" key="2">
    <source>
        <dbReference type="Proteomes" id="UP001055811"/>
    </source>
</evidence>
<organism evidence="1 2">
    <name type="scientific">Cichorium intybus</name>
    <name type="common">Chicory</name>
    <dbReference type="NCBI Taxonomy" id="13427"/>
    <lineage>
        <taxon>Eukaryota</taxon>
        <taxon>Viridiplantae</taxon>
        <taxon>Streptophyta</taxon>
        <taxon>Embryophyta</taxon>
        <taxon>Tracheophyta</taxon>
        <taxon>Spermatophyta</taxon>
        <taxon>Magnoliopsida</taxon>
        <taxon>eudicotyledons</taxon>
        <taxon>Gunneridae</taxon>
        <taxon>Pentapetalae</taxon>
        <taxon>asterids</taxon>
        <taxon>campanulids</taxon>
        <taxon>Asterales</taxon>
        <taxon>Asteraceae</taxon>
        <taxon>Cichorioideae</taxon>
        <taxon>Cichorieae</taxon>
        <taxon>Cichoriinae</taxon>
        <taxon>Cichorium</taxon>
    </lineage>
</organism>
<keyword evidence="2" id="KW-1185">Reference proteome</keyword>
<sequence length="348" mass="38580">MLINWAICHGISLFFITFLIIDVVNGRWLEVGMFPTSTISEGVANKFHENTSDLHMMVSNSSESTTMLYAQKRCHSIYGFLPCADTVQEGVVLMLIYTYLMMLGEEWIDKGSPALFGDGALGASVFRVLKALPKIVIIIVSGVLATTSDAQHKVAFAVSFYAGSTVITLTLIWGLHIILYRDKLRGKVSAQKSDDKQHSSVRQNSSVRQKLSVLCDTGVNIDKETGILAVIMLLSLIPFATVELVLIFNSRIIILLALIVSGVSLVLYFAYQIYSGLVMDNLMGLATLLATVYIKGLSWRYKAEVVTIMMPCTIVGLFSLRRDTYPLWASLCAILLYPISIYVHYVLH</sequence>
<reference evidence="1 2" key="2">
    <citation type="journal article" date="2022" name="Mol. Ecol. Resour.">
        <title>The genomes of chicory, endive, great burdock and yacon provide insights into Asteraceae paleo-polyploidization history and plant inulin production.</title>
        <authorList>
            <person name="Fan W."/>
            <person name="Wang S."/>
            <person name="Wang H."/>
            <person name="Wang A."/>
            <person name="Jiang F."/>
            <person name="Liu H."/>
            <person name="Zhao H."/>
            <person name="Xu D."/>
            <person name="Zhang Y."/>
        </authorList>
    </citation>
    <scope>NUCLEOTIDE SEQUENCE [LARGE SCALE GENOMIC DNA]</scope>
    <source>
        <strain evidence="2">cv. Punajuju</strain>
        <tissue evidence="1">Leaves</tissue>
    </source>
</reference>
<protein>
    <submittedName>
        <fullName evidence="1">Uncharacterized protein</fullName>
    </submittedName>
</protein>
<proteinExistence type="predicted"/>
<evidence type="ECO:0000313" key="1">
    <source>
        <dbReference type="EMBL" id="KAI3740660.1"/>
    </source>
</evidence>
<gene>
    <name evidence="1" type="ORF">L2E82_31130</name>
</gene>
<accession>A0ACB9D2J8</accession>
<name>A0ACB9D2J8_CICIN</name>
<dbReference type="EMBL" id="CM042013">
    <property type="protein sequence ID" value="KAI3740660.1"/>
    <property type="molecule type" value="Genomic_DNA"/>
</dbReference>